<dbReference type="InterPro" id="IPR036259">
    <property type="entry name" value="MFS_trans_sf"/>
</dbReference>
<name>A0A2T8HJ37_9SPHI</name>
<sequence length="393" mass="42214">MTVSNANQDTEDIVLNKSRIRLAVAAFYFCQGLAFASWASRIPTIKQHLGLSEAQLGTVLLMLPIGQLLTMPLSGRLVSKYGSHRVLPIVGFLYVANLFTIALAPNMWALGAALLFFGIIGNMCNISVNTQGVLAEGIYERSIMSSFHGTWSIAGFTGALIGLICMTLKLSIETHFLIITGIVWTLNLLNRKYLALPSGIQTKKGGFAFKPDKLLISLGVVGFCSMATEGAMFDWSGVYFDEVVHAPKSLIVLGYAAFMVMMALARFIGDKALSRFGRQRMLQGSGILMFVGMAIAVSYPSLIASTLGFMLVGLGVACNVPVVYSVAGKHPTISSGMALAMVSSLSYLGFLIGPPLIGYIAELSSLRFSYGVFSLFGIVLCTMCTILPVFKNS</sequence>
<feature type="transmembrane region" description="Helical" evidence="5">
    <location>
        <begin position="54"/>
        <end position="74"/>
    </location>
</feature>
<feature type="transmembrane region" description="Helical" evidence="5">
    <location>
        <begin position="250"/>
        <end position="269"/>
    </location>
</feature>
<dbReference type="RefSeq" id="WP_116775998.1">
    <property type="nucleotide sequence ID" value="NZ_QDKG01000003.1"/>
</dbReference>
<keyword evidence="3 5" id="KW-1133">Transmembrane helix</keyword>
<keyword evidence="8" id="KW-1185">Reference proteome</keyword>
<dbReference type="PROSITE" id="PS50850">
    <property type="entry name" value="MFS"/>
    <property type="match status" value="1"/>
</dbReference>
<dbReference type="GO" id="GO:0022857">
    <property type="term" value="F:transmembrane transporter activity"/>
    <property type="evidence" value="ECO:0007669"/>
    <property type="project" value="InterPro"/>
</dbReference>
<proteinExistence type="predicted"/>
<dbReference type="Gene3D" id="1.20.1250.20">
    <property type="entry name" value="MFS general substrate transporter like domains"/>
    <property type="match status" value="2"/>
</dbReference>
<keyword evidence="2 5" id="KW-0812">Transmembrane</keyword>
<dbReference type="AlphaFoldDB" id="A0A2T8HJ37"/>
<reference evidence="7 8" key="1">
    <citation type="submission" date="2018-04" db="EMBL/GenBank/DDBJ databases">
        <title>Sphingobacterium cortibacter sp. nov.</title>
        <authorList>
            <person name="Li Y."/>
        </authorList>
    </citation>
    <scope>NUCLEOTIDE SEQUENCE [LARGE SCALE GENOMIC DNA]</scope>
    <source>
        <strain evidence="7 8">2c-3</strain>
    </source>
</reference>
<comment type="caution">
    <text evidence="7">The sequence shown here is derived from an EMBL/GenBank/DDBJ whole genome shotgun (WGS) entry which is preliminary data.</text>
</comment>
<dbReference type="SUPFAM" id="SSF103473">
    <property type="entry name" value="MFS general substrate transporter"/>
    <property type="match status" value="1"/>
</dbReference>
<feature type="transmembrane region" description="Helical" evidence="5">
    <location>
        <begin position="176"/>
        <end position="194"/>
    </location>
</feature>
<evidence type="ECO:0000256" key="4">
    <source>
        <dbReference type="ARBA" id="ARBA00023136"/>
    </source>
</evidence>
<evidence type="ECO:0000256" key="2">
    <source>
        <dbReference type="ARBA" id="ARBA00022692"/>
    </source>
</evidence>
<feature type="transmembrane region" description="Helical" evidence="5">
    <location>
        <begin position="214"/>
        <end position="238"/>
    </location>
</feature>
<feature type="transmembrane region" description="Helical" evidence="5">
    <location>
        <begin position="339"/>
        <end position="361"/>
    </location>
</feature>
<keyword evidence="4 5" id="KW-0472">Membrane</keyword>
<dbReference type="GO" id="GO:0016020">
    <property type="term" value="C:membrane"/>
    <property type="evidence" value="ECO:0007669"/>
    <property type="project" value="UniProtKB-SubCell"/>
</dbReference>
<feature type="transmembrane region" description="Helical" evidence="5">
    <location>
        <begin position="367"/>
        <end position="390"/>
    </location>
</feature>
<dbReference type="Pfam" id="PF07690">
    <property type="entry name" value="MFS_1"/>
    <property type="match status" value="1"/>
</dbReference>
<dbReference type="InterPro" id="IPR051788">
    <property type="entry name" value="MFS_Transporter"/>
</dbReference>
<evidence type="ECO:0000313" key="8">
    <source>
        <dbReference type="Proteomes" id="UP000245627"/>
    </source>
</evidence>
<protein>
    <submittedName>
        <fullName evidence="7">MFS transporter</fullName>
    </submittedName>
</protein>
<dbReference type="CDD" id="cd17393">
    <property type="entry name" value="MFS_MosC_like"/>
    <property type="match status" value="1"/>
</dbReference>
<comment type="subcellular location">
    <subcellularLocation>
        <location evidence="1">Membrane</location>
        <topology evidence="1">Multi-pass membrane protein</topology>
    </subcellularLocation>
</comment>
<feature type="domain" description="Major facilitator superfamily (MFS) profile" evidence="6">
    <location>
        <begin position="214"/>
        <end position="393"/>
    </location>
</feature>
<dbReference type="InterPro" id="IPR020846">
    <property type="entry name" value="MFS_dom"/>
</dbReference>
<dbReference type="Proteomes" id="UP000245627">
    <property type="component" value="Unassembled WGS sequence"/>
</dbReference>
<gene>
    <name evidence="7" type="ORF">DC487_10910</name>
</gene>
<dbReference type="PANTHER" id="PTHR23514">
    <property type="entry name" value="BYPASS OF STOP CODON PROTEIN 6"/>
    <property type="match status" value="1"/>
</dbReference>
<accession>A0A2T8HJ37</accession>
<dbReference type="InterPro" id="IPR011701">
    <property type="entry name" value="MFS"/>
</dbReference>
<organism evidence="7 8">
    <name type="scientific">Sphingobacterium corticibacter</name>
    <dbReference type="NCBI Taxonomy" id="2171749"/>
    <lineage>
        <taxon>Bacteria</taxon>
        <taxon>Pseudomonadati</taxon>
        <taxon>Bacteroidota</taxon>
        <taxon>Sphingobacteriia</taxon>
        <taxon>Sphingobacteriales</taxon>
        <taxon>Sphingobacteriaceae</taxon>
        <taxon>Sphingobacterium</taxon>
    </lineage>
</organism>
<feature type="transmembrane region" description="Helical" evidence="5">
    <location>
        <begin position="281"/>
        <end position="301"/>
    </location>
</feature>
<evidence type="ECO:0000256" key="1">
    <source>
        <dbReference type="ARBA" id="ARBA00004141"/>
    </source>
</evidence>
<feature type="transmembrane region" description="Helical" evidence="5">
    <location>
        <begin position="20"/>
        <end position="39"/>
    </location>
</feature>
<dbReference type="OrthoDB" id="9809599at2"/>
<evidence type="ECO:0000259" key="6">
    <source>
        <dbReference type="PROSITE" id="PS50850"/>
    </source>
</evidence>
<feature type="transmembrane region" description="Helical" evidence="5">
    <location>
        <begin position="86"/>
        <end position="104"/>
    </location>
</feature>
<evidence type="ECO:0000256" key="3">
    <source>
        <dbReference type="ARBA" id="ARBA00022989"/>
    </source>
</evidence>
<evidence type="ECO:0000313" key="7">
    <source>
        <dbReference type="EMBL" id="PVH25413.1"/>
    </source>
</evidence>
<feature type="transmembrane region" description="Helical" evidence="5">
    <location>
        <begin position="110"/>
        <end position="128"/>
    </location>
</feature>
<dbReference type="EMBL" id="QDKG01000003">
    <property type="protein sequence ID" value="PVH25413.1"/>
    <property type="molecule type" value="Genomic_DNA"/>
</dbReference>
<feature type="transmembrane region" description="Helical" evidence="5">
    <location>
        <begin position="149"/>
        <end position="170"/>
    </location>
</feature>
<feature type="transmembrane region" description="Helical" evidence="5">
    <location>
        <begin position="307"/>
        <end position="327"/>
    </location>
</feature>
<dbReference type="PANTHER" id="PTHR23514:SF13">
    <property type="entry name" value="INNER MEMBRANE PROTEIN YBJJ"/>
    <property type="match status" value="1"/>
</dbReference>
<evidence type="ECO:0000256" key="5">
    <source>
        <dbReference type="SAM" id="Phobius"/>
    </source>
</evidence>